<dbReference type="AlphaFoldDB" id="K6E4C1"/>
<dbReference type="GO" id="GO:0008233">
    <property type="term" value="F:peptidase activity"/>
    <property type="evidence" value="ECO:0007669"/>
    <property type="project" value="UniProtKB-KW"/>
</dbReference>
<evidence type="ECO:0000259" key="4">
    <source>
        <dbReference type="Pfam" id="PF04586"/>
    </source>
</evidence>
<keyword evidence="1" id="KW-1188">Viral release from host cell</keyword>
<dbReference type="PATRIC" id="fig|1131731.3.peg.1270"/>
<dbReference type="Proteomes" id="UP000006315">
    <property type="component" value="Unassembled WGS sequence"/>
</dbReference>
<dbReference type="RefSeq" id="WP_003330437.1">
    <property type="nucleotide sequence ID" value="NZ_AJLR01000042.1"/>
</dbReference>
<evidence type="ECO:0000256" key="2">
    <source>
        <dbReference type="ARBA" id="ARBA00022670"/>
    </source>
</evidence>
<dbReference type="NCBIfam" id="TIGR01543">
    <property type="entry name" value="proheadase_HK97"/>
    <property type="match status" value="1"/>
</dbReference>
<dbReference type="SUPFAM" id="SSF50789">
    <property type="entry name" value="Herpes virus serine proteinase, assemblin"/>
    <property type="match status" value="1"/>
</dbReference>
<dbReference type="InterPro" id="IPR006433">
    <property type="entry name" value="Prohead_protease"/>
</dbReference>
<sequence length="205" mass="23730">MKIEIRNDSVKLEGYVNAVERFSRQIPSIRGKFIEQIVPKTFERALSKGNDVELRFNHRPDRVLGSMKQGNLTLYEDNIGLRAQCIVTDQEVIELAKKAELRGWSFGFVATKDRWEDGDGIQKRYIEDMDLLEVSLLSVTPAYVGTSVESRNGETYIIESRNEEFNATVEDLTEQINEDREEPKPIDYSLIEQEIEYFKLKQRGC</sequence>
<dbReference type="Pfam" id="PF04586">
    <property type="entry name" value="Peptidase_S78"/>
    <property type="match status" value="1"/>
</dbReference>
<comment type="caution">
    <text evidence="5">The sequence shown here is derived from an EMBL/GenBank/DDBJ whole genome shotgun (WGS) entry which is preliminary data.</text>
</comment>
<reference evidence="5 6" key="1">
    <citation type="journal article" date="2012" name="Front. Microbiol.">
        <title>Redundancy and modularity in membrane-associated dissimilatory nitrate reduction in Bacillus.</title>
        <authorList>
            <person name="Heylen K."/>
            <person name="Keltjens J."/>
        </authorList>
    </citation>
    <scope>NUCLEOTIDE SEQUENCE [LARGE SCALE GENOMIC DNA]</scope>
    <source>
        <strain evidence="5 6">LMG 9581</strain>
    </source>
</reference>
<dbReference type="EMBL" id="AJLR01000042">
    <property type="protein sequence ID" value="EKN68066.1"/>
    <property type="molecule type" value="Genomic_DNA"/>
</dbReference>
<dbReference type="InterPro" id="IPR054613">
    <property type="entry name" value="Peptidase_S78_dom"/>
</dbReference>
<feature type="domain" description="Prohead serine protease" evidence="4">
    <location>
        <begin position="8"/>
        <end position="152"/>
    </location>
</feature>
<keyword evidence="2 5" id="KW-0645">Protease</keyword>
<evidence type="ECO:0000313" key="5">
    <source>
        <dbReference type="EMBL" id="EKN68066.1"/>
    </source>
</evidence>
<organism evidence="5 6">
    <name type="scientific">Schinkia azotoformans LMG 9581</name>
    <dbReference type="NCBI Taxonomy" id="1131731"/>
    <lineage>
        <taxon>Bacteria</taxon>
        <taxon>Bacillati</taxon>
        <taxon>Bacillota</taxon>
        <taxon>Bacilli</taxon>
        <taxon>Bacillales</taxon>
        <taxon>Bacillaceae</taxon>
        <taxon>Calidifontibacillus/Schinkia group</taxon>
        <taxon>Schinkia</taxon>
    </lineage>
</organism>
<name>K6E4C1_SCHAZ</name>
<accession>K6E4C1</accession>
<gene>
    <name evidence="5" type="ORF">BAZO_06099</name>
</gene>
<dbReference type="STRING" id="1131731.BAZO_06099"/>
<proteinExistence type="predicted"/>
<keyword evidence="6" id="KW-1185">Reference proteome</keyword>
<keyword evidence="3" id="KW-0378">Hydrolase</keyword>
<evidence type="ECO:0000313" key="6">
    <source>
        <dbReference type="Proteomes" id="UP000006315"/>
    </source>
</evidence>
<evidence type="ECO:0000256" key="3">
    <source>
        <dbReference type="ARBA" id="ARBA00022801"/>
    </source>
</evidence>
<evidence type="ECO:0000256" key="1">
    <source>
        <dbReference type="ARBA" id="ARBA00022612"/>
    </source>
</evidence>
<protein>
    <submittedName>
        <fullName evidence="5">Phage prohead protease</fullName>
    </submittedName>
</protein>
<dbReference type="GO" id="GO:0006508">
    <property type="term" value="P:proteolysis"/>
    <property type="evidence" value="ECO:0007669"/>
    <property type="project" value="UniProtKB-KW"/>
</dbReference>